<accession>A0A0C3J6B1</accession>
<evidence type="ECO:0000259" key="3">
    <source>
        <dbReference type="Pfam" id="PF20209"/>
    </source>
</evidence>
<feature type="compositionally biased region" description="Basic and acidic residues" evidence="1">
    <location>
        <begin position="25"/>
        <end position="50"/>
    </location>
</feature>
<dbReference type="InterPro" id="IPR025476">
    <property type="entry name" value="Helitron_helicase-like"/>
</dbReference>
<evidence type="ECO:0000256" key="1">
    <source>
        <dbReference type="SAM" id="MobiDB-lite"/>
    </source>
</evidence>
<dbReference type="Pfam" id="PF14214">
    <property type="entry name" value="Helitron_like_N"/>
    <property type="match status" value="1"/>
</dbReference>
<dbReference type="Proteomes" id="UP000054217">
    <property type="component" value="Unassembled WGS sequence"/>
</dbReference>
<feature type="domain" description="DUF6570" evidence="3">
    <location>
        <begin position="185"/>
        <end position="330"/>
    </location>
</feature>
<feature type="compositionally biased region" description="Acidic residues" evidence="1">
    <location>
        <begin position="55"/>
        <end position="66"/>
    </location>
</feature>
<name>A0A0C3J6B1_PISTI</name>
<dbReference type="EMBL" id="KN832193">
    <property type="protein sequence ID" value="KIN93241.1"/>
    <property type="molecule type" value="Genomic_DNA"/>
</dbReference>
<reference evidence="4 5" key="1">
    <citation type="submission" date="2014-04" db="EMBL/GenBank/DDBJ databases">
        <authorList>
            <consortium name="DOE Joint Genome Institute"/>
            <person name="Kuo A."/>
            <person name="Kohler A."/>
            <person name="Costa M.D."/>
            <person name="Nagy L.G."/>
            <person name="Floudas D."/>
            <person name="Copeland A."/>
            <person name="Barry K.W."/>
            <person name="Cichocki N."/>
            <person name="Veneault-Fourrey C."/>
            <person name="LaButti K."/>
            <person name="Lindquist E.A."/>
            <person name="Lipzen A."/>
            <person name="Lundell T."/>
            <person name="Morin E."/>
            <person name="Murat C."/>
            <person name="Sun H."/>
            <person name="Tunlid A."/>
            <person name="Henrissat B."/>
            <person name="Grigoriev I.V."/>
            <person name="Hibbett D.S."/>
            <person name="Martin F."/>
            <person name="Nordberg H.P."/>
            <person name="Cantor M.N."/>
            <person name="Hua S.X."/>
        </authorList>
    </citation>
    <scope>NUCLEOTIDE SEQUENCE [LARGE SCALE GENOMIC DNA]</scope>
    <source>
        <strain evidence="4 5">Marx 270</strain>
    </source>
</reference>
<evidence type="ECO:0000259" key="2">
    <source>
        <dbReference type="Pfam" id="PF14214"/>
    </source>
</evidence>
<sequence length="680" mass="76529">AIHQLPEEVMEVIAEAAATKQQAMQEHKRQAKERRQERWRSKQRAKRESCSADGSDGEGDDDDGDASAEYMQLPTDEQRQACIAAFIDATNNDTVASAVCVVCMWELLWKEGKPYAETCTNAAYRQPGDVHLIKDIPNIQCHLSPLKAHAAQKLWQGLVVESTHLQPDGRGWVCEDCHRVMRADCMPKYALNNNMWIGDVPLALQKLNFVETLLVAWHYPRCYVFKLYPRDGGRSQNPRHLQRAMAGNVTLYEINTPAVVDMLEGTLMPQTVQTLSSVLVITFIGTKHLPTDWLSRTFRVRRDIVYEALKWLQENNVNYEDIKICHEHMDALPKDGIPGEIEAMIRYQESDDTAVWEREGYTMNEQVEDEGEPLDTRRYVFYPVIRITSTNECFTDDGDVLPLHVLGVADVDQTKVSTMELMAQALANLNDETQEGGYVVCHGITPIRDFTTPPNTAATWNPLGAAFPMLFPYGTGAIKADCPVKVSLWEHCKWALQYHNRRFATHHTFPFVVFALIQKKDFERDSLALSSITVADLQNAAAEEVRQQPISNARVQALCRHVTAANGRVLGSDNARAGYRSMIWGTCLLLGGPSLWLTINPVNLHDPIAQVFAGKNIDLNHFNSQLGPDSNRHAENIEMNPYAAARYFDLTIHTVLETLFSICNRGNWTLSDVGVLGHVA</sequence>
<dbReference type="HOGENOM" id="CLU_001248_4_0_1"/>
<proteinExistence type="predicted"/>
<keyword evidence="5" id="KW-1185">Reference proteome</keyword>
<dbReference type="OrthoDB" id="3257061at2759"/>
<feature type="region of interest" description="Disordered" evidence="1">
    <location>
        <begin position="18"/>
        <end position="68"/>
    </location>
</feature>
<gene>
    <name evidence="4" type="ORF">M404DRAFT_93026</name>
</gene>
<feature type="domain" description="Helitron helicase-like" evidence="2">
    <location>
        <begin position="491"/>
        <end position="672"/>
    </location>
</feature>
<dbReference type="AlphaFoldDB" id="A0A0C3J6B1"/>
<protein>
    <submittedName>
        <fullName evidence="4">Uncharacterized protein</fullName>
    </submittedName>
</protein>
<dbReference type="InterPro" id="IPR046700">
    <property type="entry name" value="DUF6570"/>
</dbReference>
<organism evidence="4 5">
    <name type="scientific">Pisolithus tinctorius Marx 270</name>
    <dbReference type="NCBI Taxonomy" id="870435"/>
    <lineage>
        <taxon>Eukaryota</taxon>
        <taxon>Fungi</taxon>
        <taxon>Dikarya</taxon>
        <taxon>Basidiomycota</taxon>
        <taxon>Agaricomycotina</taxon>
        <taxon>Agaricomycetes</taxon>
        <taxon>Agaricomycetidae</taxon>
        <taxon>Boletales</taxon>
        <taxon>Sclerodermatineae</taxon>
        <taxon>Pisolithaceae</taxon>
        <taxon>Pisolithus</taxon>
    </lineage>
</organism>
<evidence type="ECO:0000313" key="5">
    <source>
        <dbReference type="Proteomes" id="UP000054217"/>
    </source>
</evidence>
<dbReference type="Pfam" id="PF20209">
    <property type="entry name" value="DUF6570"/>
    <property type="match status" value="1"/>
</dbReference>
<feature type="non-terminal residue" evidence="4">
    <location>
        <position position="1"/>
    </location>
</feature>
<evidence type="ECO:0000313" key="4">
    <source>
        <dbReference type="EMBL" id="KIN93241.1"/>
    </source>
</evidence>
<feature type="non-terminal residue" evidence="4">
    <location>
        <position position="680"/>
    </location>
</feature>
<dbReference type="InParanoid" id="A0A0C3J6B1"/>
<reference evidence="5" key="2">
    <citation type="submission" date="2015-01" db="EMBL/GenBank/DDBJ databases">
        <title>Evolutionary Origins and Diversification of the Mycorrhizal Mutualists.</title>
        <authorList>
            <consortium name="DOE Joint Genome Institute"/>
            <consortium name="Mycorrhizal Genomics Consortium"/>
            <person name="Kohler A."/>
            <person name="Kuo A."/>
            <person name="Nagy L.G."/>
            <person name="Floudas D."/>
            <person name="Copeland A."/>
            <person name="Barry K.W."/>
            <person name="Cichocki N."/>
            <person name="Veneault-Fourrey C."/>
            <person name="LaButti K."/>
            <person name="Lindquist E.A."/>
            <person name="Lipzen A."/>
            <person name="Lundell T."/>
            <person name="Morin E."/>
            <person name="Murat C."/>
            <person name="Riley R."/>
            <person name="Ohm R."/>
            <person name="Sun H."/>
            <person name="Tunlid A."/>
            <person name="Henrissat B."/>
            <person name="Grigoriev I.V."/>
            <person name="Hibbett D.S."/>
            <person name="Martin F."/>
        </authorList>
    </citation>
    <scope>NUCLEOTIDE SEQUENCE [LARGE SCALE GENOMIC DNA]</scope>
    <source>
        <strain evidence="5">Marx 270</strain>
    </source>
</reference>